<evidence type="ECO:0000313" key="2">
    <source>
        <dbReference type="EMBL" id="MPC95043.1"/>
    </source>
</evidence>
<feature type="compositionally biased region" description="Polar residues" evidence="1">
    <location>
        <begin position="39"/>
        <end position="50"/>
    </location>
</feature>
<sequence length="101" mass="11371">MDGGNAGYVDNVGVGVGEERAEGRWKVGNTEAQQLAGRATNQNTRGPQQHLSRHYKKEGRHNIQDKFNPSLPFTFNLVTIWCFYTVSETHMGIEIVKTQNH</sequence>
<dbReference type="AlphaFoldDB" id="A0A5B7JKV9"/>
<comment type="caution">
    <text evidence="2">The sequence shown here is derived from an EMBL/GenBank/DDBJ whole genome shotgun (WGS) entry which is preliminary data.</text>
</comment>
<dbReference type="EMBL" id="VSRR010100821">
    <property type="protein sequence ID" value="MPC95043.1"/>
    <property type="molecule type" value="Genomic_DNA"/>
</dbReference>
<name>A0A5B7JKV9_PORTR</name>
<protein>
    <submittedName>
        <fullName evidence="2">Uncharacterized protein</fullName>
    </submittedName>
</protein>
<reference evidence="2 3" key="1">
    <citation type="submission" date="2019-05" db="EMBL/GenBank/DDBJ databases">
        <title>Another draft genome of Portunus trituberculatus and its Hox gene families provides insights of decapod evolution.</title>
        <authorList>
            <person name="Jeong J.-H."/>
            <person name="Song I."/>
            <person name="Kim S."/>
            <person name="Choi T."/>
            <person name="Kim D."/>
            <person name="Ryu S."/>
            <person name="Kim W."/>
        </authorList>
    </citation>
    <scope>NUCLEOTIDE SEQUENCE [LARGE SCALE GENOMIC DNA]</scope>
    <source>
        <tissue evidence="2">Muscle</tissue>
    </source>
</reference>
<organism evidence="2 3">
    <name type="scientific">Portunus trituberculatus</name>
    <name type="common">Swimming crab</name>
    <name type="synonym">Neptunus trituberculatus</name>
    <dbReference type="NCBI Taxonomy" id="210409"/>
    <lineage>
        <taxon>Eukaryota</taxon>
        <taxon>Metazoa</taxon>
        <taxon>Ecdysozoa</taxon>
        <taxon>Arthropoda</taxon>
        <taxon>Crustacea</taxon>
        <taxon>Multicrustacea</taxon>
        <taxon>Malacostraca</taxon>
        <taxon>Eumalacostraca</taxon>
        <taxon>Eucarida</taxon>
        <taxon>Decapoda</taxon>
        <taxon>Pleocyemata</taxon>
        <taxon>Brachyura</taxon>
        <taxon>Eubrachyura</taxon>
        <taxon>Portunoidea</taxon>
        <taxon>Portunidae</taxon>
        <taxon>Portuninae</taxon>
        <taxon>Portunus</taxon>
    </lineage>
</organism>
<keyword evidence="3" id="KW-1185">Reference proteome</keyword>
<gene>
    <name evidence="2" type="ORF">E2C01_090237</name>
</gene>
<proteinExistence type="predicted"/>
<evidence type="ECO:0000256" key="1">
    <source>
        <dbReference type="SAM" id="MobiDB-lite"/>
    </source>
</evidence>
<feature type="region of interest" description="Disordered" evidence="1">
    <location>
        <begin position="36"/>
        <end position="58"/>
    </location>
</feature>
<dbReference type="Proteomes" id="UP000324222">
    <property type="component" value="Unassembled WGS sequence"/>
</dbReference>
<evidence type="ECO:0000313" key="3">
    <source>
        <dbReference type="Proteomes" id="UP000324222"/>
    </source>
</evidence>
<accession>A0A5B7JKV9</accession>